<sequence length="110" mass="12827">MVKYANSLIGKEFRIVLQAAAFVLFEHIEDKERLVWAILGHLSSYIFQTHIFDKNTYISKLKMLWTNKPKFHILVHMVMSVHYFGLPSLFATQTFKNCNTLTFKASINSN</sequence>
<dbReference type="PANTHER" id="PTHR31912">
    <property type="entry name" value="IP13529P"/>
    <property type="match status" value="1"/>
</dbReference>
<comment type="caution">
    <text evidence="1">The sequence shown here is derived from an EMBL/GenBank/DDBJ whole genome shotgun (WGS) entry which is preliminary data.</text>
</comment>
<proteinExistence type="predicted"/>
<evidence type="ECO:0000313" key="2">
    <source>
        <dbReference type="Proteomes" id="UP000886653"/>
    </source>
</evidence>
<keyword evidence="2" id="KW-1185">Reference proteome</keyword>
<organism evidence="1 2">
    <name type="scientific">Cronartium quercuum f. sp. fusiforme G11</name>
    <dbReference type="NCBI Taxonomy" id="708437"/>
    <lineage>
        <taxon>Eukaryota</taxon>
        <taxon>Fungi</taxon>
        <taxon>Dikarya</taxon>
        <taxon>Basidiomycota</taxon>
        <taxon>Pucciniomycotina</taxon>
        <taxon>Pucciniomycetes</taxon>
        <taxon>Pucciniales</taxon>
        <taxon>Coleosporiaceae</taxon>
        <taxon>Cronartium</taxon>
    </lineage>
</organism>
<dbReference type="OrthoDB" id="2506088at2759"/>
<dbReference type="PANTHER" id="PTHR31912:SF34">
    <property type="entry name" value="NOTOCHORD-RELATED PROTEIN"/>
    <property type="match status" value="1"/>
</dbReference>
<evidence type="ECO:0000313" key="1">
    <source>
        <dbReference type="EMBL" id="KAG0151607.1"/>
    </source>
</evidence>
<dbReference type="Proteomes" id="UP000886653">
    <property type="component" value="Unassembled WGS sequence"/>
</dbReference>
<protein>
    <submittedName>
        <fullName evidence="1">Uncharacterized protein</fullName>
    </submittedName>
</protein>
<gene>
    <name evidence="1" type="ORF">CROQUDRAFT_36589</name>
</gene>
<dbReference type="AlphaFoldDB" id="A0A9P6NWD2"/>
<accession>A0A9P6NWD2</accession>
<dbReference type="EMBL" id="MU167212">
    <property type="protein sequence ID" value="KAG0151607.1"/>
    <property type="molecule type" value="Genomic_DNA"/>
</dbReference>
<name>A0A9P6NWD2_9BASI</name>
<reference evidence="1" key="1">
    <citation type="submission" date="2013-11" db="EMBL/GenBank/DDBJ databases">
        <title>Genome sequence of the fusiform rust pathogen reveals effectors for host alternation and coevolution with pine.</title>
        <authorList>
            <consortium name="DOE Joint Genome Institute"/>
            <person name="Smith K."/>
            <person name="Pendleton A."/>
            <person name="Kubisiak T."/>
            <person name="Anderson C."/>
            <person name="Salamov A."/>
            <person name="Aerts A."/>
            <person name="Riley R."/>
            <person name="Clum A."/>
            <person name="Lindquist E."/>
            <person name="Ence D."/>
            <person name="Campbell M."/>
            <person name="Kronenberg Z."/>
            <person name="Feau N."/>
            <person name="Dhillon B."/>
            <person name="Hamelin R."/>
            <person name="Burleigh J."/>
            <person name="Smith J."/>
            <person name="Yandell M."/>
            <person name="Nelson C."/>
            <person name="Grigoriev I."/>
            <person name="Davis J."/>
        </authorList>
    </citation>
    <scope>NUCLEOTIDE SEQUENCE</scope>
    <source>
        <strain evidence="1">G11</strain>
    </source>
</reference>